<dbReference type="GO" id="GO:0004725">
    <property type="term" value="F:protein tyrosine phosphatase activity"/>
    <property type="evidence" value="ECO:0007669"/>
    <property type="project" value="InterPro"/>
</dbReference>
<dbReference type="Gene3D" id="1.20.120.560">
    <property type="entry name" value="alix/aip1 in complex with the ypdl late domain"/>
    <property type="match status" value="1"/>
</dbReference>
<feature type="compositionally biased region" description="Basic and acidic residues" evidence="3">
    <location>
        <begin position="481"/>
        <end position="490"/>
    </location>
</feature>
<feature type="coiled-coil region" evidence="2">
    <location>
        <begin position="533"/>
        <end position="587"/>
    </location>
</feature>
<evidence type="ECO:0000256" key="3">
    <source>
        <dbReference type="SAM" id="MobiDB-lite"/>
    </source>
</evidence>
<feature type="region of interest" description="Disordered" evidence="3">
    <location>
        <begin position="657"/>
        <end position="679"/>
    </location>
</feature>
<name>E4X0Z3_OIKDI</name>
<dbReference type="PROSITE" id="PS50055">
    <property type="entry name" value="TYR_PHOSPHATASE_PTP"/>
    <property type="match status" value="1"/>
</dbReference>
<dbReference type="InterPro" id="IPR000242">
    <property type="entry name" value="PTP_cat"/>
</dbReference>
<keyword evidence="6" id="KW-1185">Reference proteome</keyword>
<feature type="coiled-coil region" evidence="2">
    <location>
        <begin position="123"/>
        <end position="150"/>
    </location>
</feature>
<sequence>MNQNFTKLKTSLQSISDLENEVDEKIAAAEAKFKADEEMLKNSITRENRAKFDKDPAWLALQARVQKIKKAAEQSKGPTETCKDAASLMAEKLELLGKGLDAVREELPTVLVSDDDTEAIGMVSMLLSKIREMENQREEQRKLLKNELDQDNITGKLAGEPDHLHSKIFDSEIAKHDIRIGYLRQNLSAQGNILAVLDDARVNYAEIYRRKRDSTQLYDEKCSQLINAIVNYDRIFEKLIGGEKLFQKILTELGKLDVPLDSAAEQRSKALKNIFTPKRPEKPKPSSGGTENLPKEMLDELKALGLEDDKEFIEFLKNSGEIKNSPVAAKQPVKVPRLPGISPRKVANAIRGQNEPASRDFSAFQPAPRPAAPATFSPQAHFINSATNNFNQGNKAGSIVPPVSAPQDLPMKINYNSTIRPALENQYGAQNTPAHAHNQTHHIPQNHGGKHEPLKKGIEDITDQSSNQTQSEAHSSSVDYRASKKDKTHLAKDEAALNHQNNLHQQQIFDRQQKEIQKQQWIMQQQFQAQMQQQQQQIAMNRQKDEAKLAEERRLIAEQLTRMEEERAKLEKQRLQFENDRKKQEERGKDTAQFVKAPITQRQFAPTVGYRNVPTGEQWLLQYRNQQGQPASSTSQNVAMESSFGNNYVQRPMHQPNRPQAQYSPVYHSNTSSTPLRTYTPAPITVISGQSTTPRPICHAPRVPYVNMPRLNTQPVPRQSNPVQFIQIKPISSIIPTSAAPVSATSQAQNSQANRLSSNFDLLSSLHETAPPAQNMEKTIFPNVQENKIMPEFETSNLLNKISLLSTSRVVPRLVKVPDQVIQLITNTTYPPDQFRIMSKTIAAARCSSQLNRQQQLVPYDDNRVILRGPGNDYINASRVSTNCARLPFAIVGETPLPSTQDDLWRMIWQENVETLVMIVSAEESENDSIMSWHPRSSNRQFPRAGIIVESKVVEKTDFASVFTLTLSHKNIKRTISVFEITQWASQLTPNLAALGTATVKIVTRFLNQRSKDIPITFLSSNGDARCGTLLFILTLLISPDIHPLSLYKTLQELRCSLLMARITCPVLDLFNSINSQLL</sequence>
<dbReference type="InterPro" id="IPR025304">
    <property type="entry name" value="ALIX_V_dom"/>
</dbReference>
<dbReference type="Proteomes" id="UP000001307">
    <property type="component" value="Unassembled WGS sequence"/>
</dbReference>
<dbReference type="PRINTS" id="PR00700">
    <property type="entry name" value="PRTYPHPHTASE"/>
</dbReference>
<feature type="region of interest" description="Disordered" evidence="3">
    <location>
        <begin position="431"/>
        <end position="490"/>
    </location>
</feature>
<dbReference type="Pfam" id="PF13949">
    <property type="entry name" value="ALIX_LYPXL_bnd"/>
    <property type="match status" value="1"/>
</dbReference>
<evidence type="ECO:0000256" key="1">
    <source>
        <dbReference type="ARBA" id="ARBA00009580"/>
    </source>
</evidence>
<feature type="domain" description="Tyrosine-protein phosphatase" evidence="4">
    <location>
        <begin position="852"/>
        <end position="1037"/>
    </location>
</feature>
<organism evidence="5">
    <name type="scientific">Oikopleura dioica</name>
    <name type="common">Tunicate</name>
    <dbReference type="NCBI Taxonomy" id="34765"/>
    <lineage>
        <taxon>Eukaryota</taxon>
        <taxon>Metazoa</taxon>
        <taxon>Chordata</taxon>
        <taxon>Tunicata</taxon>
        <taxon>Appendicularia</taxon>
        <taxon>Copelata</taxon>
        <taxon>Oikopleuridae</taxon>
        <taxon>Oikopleura</taxon>
    </lineage>
</organism>
<gene>
    <name evidence="5" type="ORF">GSOID_T00014953001</name>
</gene>
<dbReference type="InterPro" id="IPR029021">
    <property type="entry name" value="Prot-tyrosine_phosphatase-like"/>
</dbReference>
<feature type="compositionally biased region" description="Basic and acidic residues" evidence="3">
    <location>
        <begin position="449"/>
        <end position="459"/>
    </location>
</feature>
<dbReference type="GO" id="GO:0005768">
    <property type="term" value="C:endosome"/>
    <property type="evidence" value="ECO:0007669"/>
    <property type="project" value="TreeGrafter"/>
</dbReference>
<dbReference type="AlphaFoldDB" id="E4X0Z3"/>
<protein>
    <recommendedName>
        <fullName evidence="4">Tyrosine-protein phosphatase domain-containing protein</fullName>
    </recommendedName>
</protein>
<dbReference type="GO" id="GO:0043328">
    <property type="term" value="P:protein transport to vacuole involved in ubiquitin-dependent protein catabolic process via the multivesicular body sorting pathway"/>
    <property type="evidence" value="ECO:0007669"/>
    <property type="project" value="TreeGrafter"/>
</dbReference>
<keyword evidence="2" id="KW-0175">Coiled coil</keyword>
<dbReference type="EMBL" id="FN653020">
    <property type="protein sequence ID" value="CBY23028.1"/>
    <property type="molecule type" value="Genomic_DNA"/>
</dbReference>
<dbReference type="PANTHER" id="PTHR23030:SF30">
    <property type="entry name" value="TYROSINE-PROTEIN PHOSPHATASE NON-RECEPTOR TYPE 23"/>
    <property type="match status" value="1"/>
</dbReference>
<feature type="region of interest" description="Disordered" evidence="3">
    <location>
        <begin position="271"/>
        <end position="295"/>
    </location>
</feature>
<evidence type="ECO:0000259" key="4">
    <source>
        <dbReference type="PROSITE" id="PS50055"/>
    </source>
</evidence>
<proteinExistence type="inferred from homology"/>
<dbReference type="Pfam" id="PF00102">
    <property type="entry name" value="Y_phosphatase"/>
    <property type="match status" value="1"/>
</dbReference>
<accession>E4X0Z3</accession>
<dbReference type="InParanoid" id="E4X0Z3"/>
<dbReference type="Gene3D" id="3.90.190.10">
    <property type="entry name" value="Protein tyrosine phosphatase superfamily"/>
    <property type="match status" value="1"/>
</dbReference>
<dbReference type="OrthoDB" id="10266451at2759"/>
<feature type="compositionally biased region" description="Polar residues" evidence="3">
    <location>
        <begin position="657"/>
        <end position="677"/>
    </location>
</feature>
<evidence type="ECO:0000313" key="5">
    <source>
        <dbReference type="EMBL" id="CBY23028.1"/>
    </source>
</evidence>
<feature type="compositionally biased region" description="Polar residues" evidence="3">
    <location>
        <begin position="463"/>
        <end position="478"/>
    </location>
</feature>
<evidence type="ECO:0000313" key="6">
    <source>
        <dbReference type="Proteomes" id="UP000001307"/>
    </source>
</evidence>
<dbReference type="PANTHER" id="PTHR23030">
    <property type="entry name" value="PCD6 INTERACTING PROTEIN-RELATED"/>
    <property type="match status" value="1"/>
</dbReference>
<dbReference type="SUPFAM" id="SSF52799">
    <property type="entry name" value="(Phosphotyrosine protein) phosphatases II"/>
    <property type="match status" value="1"/>
</dbReference>
<dbReference type="SMART" id="SM00194">
    <property type="entry name" value="PTPc"/>
    <property type="match status" value="1"/>
</dbReference>
<reference evidence="5" key="1">
    <citation type="journal article" date="2010" name="Science">
        <title>Plasticity of animal genome architecture unmasked by rapid evolution of a pelagic tunicate.</title>
        <authorList>
            <person name="Denoeud F."/>
            <person name="Henriet S."/>
            <person name="Mungpakdee S."/>
            <person name="Aury J.M."/>
            <person name="Da Silva C."/>
            <person name="Brinkmann H."/>
            <person name="Mikhaleva J."/>
            <person name="Olsen L.C."/>
            <person name="Jubin C."/>
            <person name="Canestro C."/>
            <person name="Bouquet J.M."/>
            <person name="Danks G."/>
            <person name="Poulain J."/>
            <person name="Campsteijn C."/>
            <person name="Adamski M."/>
            <person name="Cross I."/>
            <person name="Yadetie F."/>
            <person name="Muffato M."/>
            <person name="Louis A."/>
            <person name="Butcher S."/>
            <person name="Tsagkogeorga G."/>
            <person name="Konrad A."/>
            <person name="Singh S."/>
            <person name="Jensen M.F."/>
            <person name="Cong E.H."/>
            <person name="Eikeseth-Otteraa H."/>
            <person name="Noel B."/>
            <person name="Anthouard V."/>
            <person name="Porcel B.M."/>
            <person name="Kachouri-Lafond R."/>
            <person name="Nishino A."/>
            <person name="Ugolini M."/>
            <person name="Chourrout P."/>
            <person name="Nishida H."/>
            <person name="Aasland R."/>
            <person name="Huzurbazar S."/>
            <person name="Westhof E."/>
            <person name="Delsuc F."/>
            <person name="Lehrach H."/>
            <person name="Reinhardt R."/>
            <person name="Weissenbach J."/>
            <person name="Roy S.W."/>
            <person name="Artiguenave F."/>
            <person name="Postlethwait J.H."/>
            <person name="Manak J.R."/>
            <person name="Thompson E.M."/>
            <person name="Jaillon O."/>
            <person name="Du Pasquier L."/>
            <person name="Boudinot P."/>
            <person name="Liberles D.A."/>
            <person name="Volff J.N."/>
            <person name="Philippe H."/>
            <person name="Lenhard B."/>
            <person name="Roest Crollius H."/>
            <person name="Wincker P."/>
            <person name="Chourrout D."/>
        </authorList>
    </citation>
    <scope>NUCLEOTIDE SEQUENCE [LARGE SCALE GENOMIC DNA]</scope>
</reference>
<comment type="similarity">
    <text evidence="1">Belongs to the protein-tyrosine phosphatase family.</text>
</comment>
<evidence type="ECO:0000256" key="2">
    <source>
        <dbReference type="SAM" id="Coils"/>
    </source>
</evidence>